<dbReference type="EMBL" id="CP109106">
    <property type="protein sequence ID" value="WSB71456.1"/>
    <property type="molecule type" value="Genomic_DNA"/>
</dbReference>
<dbReference type="RefSeq" id="WP_326621067.1">
    <property type="nucleotide sequence ID" value="NZ_CP109106.1"/>
</dbReference>
<dbReference type="Proteomes" id="UP001344251">
    <property type="component" value="Chromosome"/>
</dbReference>
<keyword evidence="2" id="KW-1185">Reference proteome</keyword>
<sequence length="219" mass="23664">MNGTADHDPPAGSGAPSGLPGPVAFQLVLLRRMADHHPGLVEDALRTLRVSRADLREANRRWQARMHVPRARGGVQPYRALLGTPESVTARRIGDLTCEALAWPVPLWPDLRFEVLTGAGGAVWNAWLVRAPGATAPDLRTTEDLRPWSCTVDEVARAFAPARPMEGSAPTRWRLSCTAPGPDGTPQEIVPEFTWGLYQRLTGPAPAAPADRDGLTPLP</sequence>
<name>A0ABZ1FMU3_9ACTN</name>
<evidence type="ECO:0000313" key="2">
    <source>
        <dbReference type="Proteomes" id="UP001344251"/>
    </source>
</evidence>
<gene>
    <name evidence="1" type="ORF">OG863_27890</name>
</gene>
<reference evidence="1 2" key="1">
    <citation type="submission" date="2022-10" db="EMBL/GenBank/DDBJ databases">
        <title>The complete genomes of actinobacterial strains from the NBC collection.</title>
        <authorList>
            <person name="Joergensen T.S."/>
            <person name="Alvarez Arevalo M."/>
            <person name="Sterndorff E.B."/>
            <person name="Faurdal D."/>
            <person name="Vuksanovic O."/>
            <person name="Mourched A.-S."/>
            <person name="Charusanti P."/>
            <person name="Shaw S."/>
            <person name="Blin K."/>
            <person name="Weber T."/>
        </authorList>
    </citation>
    <scope>NUCLEOTIDE SEQUENCE [LARGE SCALE GENOMIC DNA]</scope>
    <source>
        <strain evidence="1 2">NBC 01774</strain>
    </source>
</reference>
<protein>
    <submittedName>
        <fullName evidence="1">Uncharacterized protein</fullName>
    </submittedName>
</protein>
<organism evidence="1 2">
    <name type="scientific">Streptomyces decoyicus</name>
    <dbReference type="NCBI Taxonomy" id="249567"/>
    <lineage>
        <taxon>Bacteria</taxon>
        <taxon>Bacillati</taxon>
        <taxon>Actinomycetota</taxon>
        <taxon>Actinomycetes</taxon>
        <taxon>Kitasatosporales</taxon>
        <taxon>Streptomycetaceae</taxon>
        <taxon>Streptomyces</taxon>
    </lineage>
</organism>
<evidence type="ECO:0000313" key="1">
    <source>
        <dbReference type="EMBL" id="WSB71456.1"/>
    </source>
</evidence>
<proteinExistence type="predicted"/>
<accession>A0ABZ1FMU3</accession>